<reference evidence="7" key="1">
    <citation type="submission" date="2015-03" db="EMBL/GenBank/DDBJ databases">
        <authorList>
            <person name="Wibberg D."/>
        </authorList>
    </citation>
    <scope>NUCLEOTIDE SEQUENCE [LARGE SCALE GENOMIC DNA]</scope>
</reference>
<organism evidence="6 7">
    <name type="scientific">Paenibacillus riograndensis SBR5</name>
    <dbReference type="NCBI Taxonomy" id="1073571"/>
    <lineage>
        <taxon>Bacteria</taxon>
        <taxon>Bacillati</taxon>
        <taxon>Bacillota</taxon>
        <taxon>Bacilli</taxon>
        <taxon>Bacillales</taxon>
        <taxon>Paenibacillaceae</taxon>
        <taxon>Paenibacillus</taxon>
        <taxon>Paenibacillus sonchi group</taxon>
    </lineage>
</organism>
<dbReference type="InterPro" id="IPR001322">
    <property type="entry name" value="Lamin_tail_dom"/>
</dbReference>
<feature type="domain" description="LTD" evidence="5">
    <location>
        <begin position="31"/>
        <end position="160"/>
    </location>
</feature>
<feature type="chain" id="PRO_5038390812" evidence="3">
    <location>
        <begin position="28"/>
        <end position="1865"/>
    </location>
</feature>
<evidence type="ECO:0000259" key="5">
    <source>
        <dbReference type="PROSITE" id="PS51841"/>
    </source>
</evidence>
<dbReference type="Pfam" id="PF02872">
    <property type="entry name" value="5_nucleotid_C"/>
    <property type="match status" value="1"/>
</dbReference>
<dbReference type="RefSeq" id="WP_020426419.1">
    <property type="nucleotide sequence ID" value="NZ_AGBD01000137.1"/>
</dbReference>
<feature type="compositionally biased region" description="Low complexity" evidence="2">
    <location>
        <begin position="1456"/>
        <end position="1473"/>
    </location>
</feature>
<dbReference type="HOGENOM" id="CLU_236552_0_0_9"/>
<dbReference type="SUPFAM" id="SSF56219">
    <property type="entry name" value="DNase I-like"/>
    <property type="match status" value="1"/>
</dbReference>
<dbReference type="PRINTS" id="PR01607">
    <property type="entry name" value="APYRASEFAMLY"/>
</dbReference>
<evidence type="ECO:0000313" key="6">
    <source>
        <dbReference type="EMBL" id="CQR51987.1"/>
    </source>
</evidence>
<feature type="compositionally biased region" description="Pro residues" evidence="2">
    <location>
        <begin position="1424"/>
        <end position="1442"/>
    </location>
</feature>
<dbReference type="InterPro" id="IPR036691">
    <property type="entry name" value="Endo/exonu/phosph_ase_sf"/>
</dbReference>
<dbReference type="InterPro" id="IPR036415">
    <property type="entry name" value="Lamin_tail_dom_sf"/>
</dbReference>
<evidence type="ECO:0000313" key="7">
    <source>
        <dbReference type="Proteomes" id="UP000033163"/>
    </source>
</evidence>
<dbReference type="Gene3D" id="2.60.40.1260">
    <property type="entry name" value="Lamin Tail domain"/>
    <property type="match status" value="1"/>
</dbReference>
<dbReference type="GO" id="GO:0009166">
    <property type="term" value="P:nucleotide catabolic process"/>
    <property type="evidence" value="ECO:0007669"/>
    <property type="project" value="InterPro"/>
</dbReference>
<dbReference type="KEGG" id="pri:PRIO_0585"/>
<evidence type="ECO:0000256" key="1">
    <source>
        <dbReference type="ARBA" id="ARBA00022729"/>
    </source>
</evidence>
<dbReference type="Gene3D" id="3.90.780.10">
    <property type="entry name" value="5'-Nucleotidase, C-terminal domain"/>
    <property type="match status" value="1"/>
</dbReference>
<dbReference type="SUPFAM" id="SSF74853">
    <property type="entry name" value="Lamin A/C globular tail domain"/>
    <property type="match status" value="1"/>
</dbReference>
<dbReference type="Proteomes" id="UP000033163">
    <property type="component" value="Chromosome I"/>
</dbReference>
<gene>
    <name evidence="6" type="ORF">PRIO_0585</name>
</gene>
<accession>A0A0E3WG70</accession>
<dbReference type="InterPro" id="IPR006146">
    <property type="entry name" value="5'-Nucleotdase_CS"/>
</dbReference>
<dbReference type="Pfam" id="PF00395">
    <property type="entry name" value="SLH"/>
    <property type="match status" value="3"/>
</dbReference>
<dbReference type="Pfam" id="PF03372">
    <property type="entry name" value="Exo_endo_phos"/>
    <property type="match status" value="1"/>
</dbReference>
<protein>
    <submittedName>
        <fullName evidence="6">5'-Nucleotidase domain-containing protein</fullName>
    </submittedName>
</protein>
<dbReference type="GO" id="GO:0016788">
    <property type="term" value="F:hydrolase activity, acting on ester bonds"/>
    <property type="evidence" value="ECO:0007669"/>
    <property type="project" value="InterPro"/>
</dbReference>
<evidence type="ECO:0000259" key="4">
    <source>
        <dbReference type="PROSITE" id="PS51272"/>
    </source>
</evidence>
<dbReference type="Gene3D" id="3.60.21.10">
    <property type="match status" value="1"/>
</dbReference>
<dbReference type="InterPro" id="IPR029052">
    <property type="entry name" value="Metallo-depent_PP-like"/>
</dbReference>
<feature type="domain" description="SLH" evidence="4">
    <location>
        <begin position="1738"/>
        <end position="1801"/>
    </location>
</feature>
<dbReference type="PANTHER" id="PTHR42834">
    <property type="entry name" value="ENDONUCLEASE/EXONUCLEASE/PHOSPHATASE FAMILY PROTEIN (AFU_ORTHOLOGUE AFUA_3G09210)"/>
    <property type="match status" value="1"/>
</dbReference>
<sequence>MNIPSRRTKWWSAALSLVLITDTALPAAPMASAAADNSAPVISQVYGGGGNSGAKYKNDFIELYNPTDTDIDLTGWKVRYASASGSFGDNAKSFTPLSGSVPAGGYFLVQEAAGTGGTDALPAPNLIAEGDAVLSMSGTNGKVELLDASGTRVDLVGYGSASEYEGTPGIEGSGPAPALSNTTAAVRKSSSLLPDGNRGLDTDRNLSDFAVQAPEPRSSGTDSTKAPAVSASIASGQTVPKGTKLSLSTSSVTASVYYSVYVDGSTSAVEDFALYKTPILLQDDTVLIKAYSAEEGKTDSGISQFSYTTKEAISGLTIPKIQGTVQSSTYAGQLVKDVAGIVTYTSGSTFYIQTATPDSDPRTSEAIMVYLPGNKVKAADSVLVDGWVKEYKESGYADATDLLTTEIAATQATVLSSNNPLPAPTVIGTGGRTIPATTISVGLDKELDPAKYALDFYESLEGMRVQLITPKIIGPFDYEIPVTVNNGASTTEVSSPAGGLVLTGADFNPQRILIAAQPGTPVRTGQVFKGNITGVLGYDYGNFKVHPEGALPEVDKGTSIERETTPLKAGADKLTVASFNVENFSLKSGSTKIENIAKAIVTNLNTPDILGLLEVQDNDGDTNSGTVDATDSYKALIDAIKKQGGPTYAFTDIAPVNNMDGGAPGGNIRAGFIYNTERVQLAEGTKGDATTAVAYTKDGGLSLNPGRIDPTNPAFANSRKPLAAEFIFNNKKVMVIANHFNSKTGDSALYGGIQPPVLPSEAQRAEIATVVNGFVSDVLAKSPDANLVVLGDLNDFQFSNTLKILKGSALTNLVDTLPLGERYSYVYQGNSQTLDHMLVNNKLATRSALDIVHINADFDEKEGRVSDHDPLLTQIDFGTENFNLRVLHTNDTHGHLENITKRTSAISSERTGNAVLLDAGDVFSGTLYFTQFKGQADIEFMNNIGYDAMTFGNHEFDLNAKEPEVLKNFVTAAKFPFTSANIDFTTKGSELAELYHDAIGMLETDETKSTAKDGHIYPSVIKDVYGEKVGIFGLTTEDTVGLSSPGEQISFKDHVESAKKTVAMLEAQGINKIIAVTHLGYTVDQELAKAVPGIDIIVGGHSHTKIDNPPAPIVNAGTGKNVLIVQTGEYSQFLGELNVTFDKDGEILAYNGKLLDVNLFGEDSTAKKLLAPYDAKLAIVRNTVVGYSDVDLYTNRMIDGKSVRVVRQEETPIGNMIADSIAEKVRELMPNFVSASDLASIKGVVAIQNGGGIRAAIDKGDITMGEVLTTLPFGNSLAALKVTGAEIISSLENSVSGLSSDQGRFAQVSGMKYTYDSTKKPEIVDSLTGQVTQAGERIVSVEIRQTDGSYLPIDPNAYYLLSTNSFMAGGGDFYRALAGAKADGRYYELGLPDFEVLLSYLKLHHPINSKVEGRITDLKGTTPGPAPTPSTTPTPTATPTPTPTSTSSSGGGGGTPATAAPTPTPGATASALAPPQVTTITAADLTSKLAALPGGTSELVIPLNASSGGAQVVLPGSVLVQQAASNPAAVLTFTVPGGASYSLPLRVLNGTALAAQLGTSDFTVTVSLLQASASTLSSLNQALAAQGGPLTLAAPVMEFTVTAQAGSSSVSLNNFGSTYVKRTLTAPGVLNPQGSTAVSFDPATGKLSFVPSVFTGKPDGTTEVAIKRNSNSFYTVVKSGRTFGDITGHWAKASIDLLASKLIITGTSATAFQPSQMVTRAEFAALITRSLGLASMSSGVTFSDVGANAWYTDAVKTAAAAGLITGYTDGSFKPASPITRQEMAAIMAKAMRYTGKSLNVGPAALAKFSDASVIPAWSREAIAGIAAEGIIQGRPDGSFAPQALATRAEAATMLEKTLKSLQFIN</sequence>
<dbReference type="InterPro" id="IPR004843">
    <property type="entry name" value="Calcineurin-like_PHP"/>
</dbReference>
<dbReference type="InterPro" id="IPR036907">
    <property type="entry name" value="5'-Nucleotdase_C_sf"/>
</dbReference>
<dbReference type="GO" id="GO:0046872">
    <property type="term" value="F:metal ion binding"/>
    <property type="evidence" value="ECO:0007669"/>
    <property type="project" value="InterPro"/>
</dbReference>
<evidence type="ECO:0000256" key="3">
    <source>
        <dbReference type="SAM" id="SignalP"/>
    </source>
</evidence>
<dbReference type="InterPro" id="IPR006179">
    <property type="entry name" value="5_nucleotidase/apyrase"/>
</dbReference>
<dbReference type="Pfam" id="PF00932">
    <property type="entry name" value="LTD"/>
    <property type="match status" value="1"/>
</dbReference>
<dbReference type="GO" id="GO:0000166">
    <property type="term" value="F:nucleotide binding"/>
    <property type="evidence" value="ECO:0007669"/>
    <property type="project" value="InterPro"/>
</dbReference>
<dbReference type="PROSITE" id="PS51272">
    <property type="entry name" value="SLH"/>
    <property type="match status" value="3"/>
</dbReference>
<dbReference type="CDD" id="cd04486">
    <property type="entry name" value="YhcR_OBF_like"/>
    <property type="match status" value="1"/>
</dbReference>
<dbReference type="SUPFAM" id="SSF56300">
    <property type="entry name" value="Metallo-dependent phosphatases"/>
    <property type="match status" value="1"/>
</dbReference>
<dbReference type="InterPro" id="IPR005135">
    <property type="entry name" value="Endo/exonuclease/phosphatase"/>
</dbReference>
<dbReference type="EMBL" id="LN831776">
    <property type="protein sequence ID" value="CQR51987.1"/>
    <property type="molecule type" value="Genomic_DNA"/>
</dbReference>
<feature type="domain" description="SLH" evidence="4">
    <location>
        <begin position="1805"/>
        <end position="1865"/>
    </location>
</feature>
<keyword evidence="1 3" id="KW-0732">Signal</keyword>
<dbReference type="PATRIC" id="fig|1073571.4.peg.600"/>
<feature type="domain" description="SLH" evidence="4">
    <location>
        <begin position="1678"/>
        <end position="1737"/>
    </location>
</feature>
<dbReference type="Pfam" id="PF00149">
    <property type="entry name" value="Metallophos"/>
    <property type="match status" value="1"/>
</dbReference>
<proteinExistence type="predicted"/>
<dbReference type="PROSITE" id="PS51841">
    <property type="entry name" value="LTD"/>
    <property type="match status" value="1"/>
</dbReference>
<dbReference type="SUPFAM" id="SSF55816">
    <property type="entry name" value="5'-nucleotidase (syn. UDP-sugar hydrolase), C-terminal domain"/>
    <property type="match status" value="1"/>
</dbReference>
<feature type="region of interest" description="Disordered" evidence="2">
    <location>
        <begin position="1414"/>
        <end position="1473"/>
    </location>
</feature>
<evidence type="ECO:0000256" key="2">
    <source>
        <dbReference type="SAM" id="MobiDB-lite"/>
    </source>
</evidence>
<name>A0A0E3WG70_9BACL</name>
<feature type="signal peptide" evidence="3">
    <location>
        <begin position="1"/>
        <end position="27"/>
    </location>
</feature>
<dbReference type="InterPro" id="IPR001119">
    <property type="entry name" value="SLH_dom"/>
</dbReference>
<dbReference type="PANTHER" id="PTHR42834:SF1">
    <property type="entry name" value="ENDONUCLEASE_EXONUCLEASE_PHOSPHATASE FAMILY PROTEIN (AFU_ORTHOLOGUE AFUA_3G09210)"/>
    <property type="match status" value="1"/>
</dbReference>
<dbReference type="PROSITE" id="PS00785">
    <property type="entry name" value="5_NUCLEOTIDASE_1"/>
    <property type="match status" value="1"/>
</dbReference>
<dbReference type="Gene3D" id="3.60.10.10">
    <property type="entry name" value="Endonuclease/exonuclease/phosphatase"/>
    <property type="match status" value="1"/>
</dbReference>
<dbReference type="InterPro" id="IPR008334">
    <property type="entry name" value="5'-Nucleotdase_C"/>
</dbReference>
<feature type="region of interest" description="Disordered" evidence="2">
    <location>
        <begin position="212"/>
        <end position="231"/>
    </location>
</feature>